<reference evidence="1" key="1">
    <citation type="submission" date="2023-08" db="EMBL/GenBank/DDBJ databases">
        <authorList>
            <person name="Alioto T."/>
            <person name="Alioto T."/>
            <person name="Gomez Garrido J."/>
        </authorList>
    </citation>
    <scope>NUCLEOTIDE SEQUENCE</scope>
</reference>
<dbReference type="Proteomes" id="UP001162480">
    <property type="component" value="Chromosome 6"/>
</dbReference>
<sequence>MTDEATIENIIQKYNRTVTGIHEECDSGDLIQPTPKLSSAKNVEFLTAIIVILRDVVECEQDIGPVYYAYYICKDRFCLLQCIKSEKVGVSG</sequence>
<dbReference type="AlphaFoldDB" id="A0AA36AXL8"/>
<gene>
    <name evidence="1" type="ORF">OCTVUL_1B006211</name>
</gene>
<evidence type="ECO:0000313" key="2">
    <source>
        <dbReference type="Proteomes" id="UP001162480"/>
    </source>
</evidence>
<keyword evidence="2" id="KW-1185">Reference proteome</keyword>
<proteinExistence type="predicted"/>
<dbReference type="EMBL" id="OX597819">
    <property type="protein sequence ID" value="CAI9723909.1"/>
    <property type="molecule type" value="Genomic_DNA"/>
</dbReference>
<protein>
    <submittedName>
        <fullName evidence="1">Uncharacterized protein</fullName>
    </submittedName>
</protein>
<organism evidence="1 2">
    <name type="scientific">Octopus vulgaris</name>
    <name type="common">Common octopus</name>
    <dbReference type="NCBI Taxonomy" id="6645"/>
    <lineage>
        <taxon>Eukaryota</taxon>
        <taxon>Metazoa</taxon>
        <taxon>Spiralia</taxon>
        <taxon>Lophotrochozoa</taxon>
        <taxon>Mollusca</taxon>
        <taxon>Cephalopoda</taxon>
        <taxon>Coleoidea</taxon>
        <taxon>Octopodiformes</taxon>
        <taxon>Octopoda</taxon>
        <taxon>Incirrata</taxon>
        <taxon>Octopodidae</taxon>
        <taxon>Octopus</taxon>
    </lineage>
</organism>
<evidence type="ECO:0000313" key="1">
    <source>
        <dbReference type="EMBL" id="CAI9723909.1"/>
    </source>
</evidence>
<name>A0AA36AXL8_OCTVU</name>
<accession>A0AA36AXL8</accession>